<protein>
    <submittedName>
        <fullName evidence="1">Uncharacterized protein</fullName>
    </submittedName>
</protein>
<gene>
    <name evidence="1" type="ORF">DFO77_12315</name>
</gene>
<dbReference type="Proteomes" id="UP000252733">
    <property type="component" value="Unassembled WGS sequence"/>
</dbReference>
<sequence length="35" mass="3895">MYSYKKNATLLAGQVDSINQVKTGEIGSFIKTLFK</sequence>
<proteinExistence type="predicted"/>
<accession>A0A368UQ95</accession>
<keyword evidence="2" id="KW-1185">Reference proteome</keyword>
<dbReference type="AlphaFoldDB" id="A0A368UQ95"/>
<name>A0A368UQ95_9BACT</name>
<dbReference type="EMBL" id="QPIZ01000023">
    <property type="protein sequence ID" value="RCW30190.1"/>
    <property type="molecule type" value="Genomic_DNA"/>
</dbReference>
<evidence type="ECO:0000313" key="1">
    <source>
        <dbReference type="EMBL" id="RCW30190.1"/>
    </source>
</evidence>
<reference evidence="1 2" key="1">
    <citation type="submission" date="2018-07" db="EMBL/GenBank/DDBJ databases">
        <title>Freshwater and sediment microbial communities from various areas in North America, analyzing microbe dynamics in response to fracking.</title>
        <authorList>
            <person name="Lamendella R."/>
        </authorList>
    </citation>
    <scope>NUCLEOTIDE SEQUENCE [LARGE SCALE GENOMIC DNA]</scope>
    <source>
        <strain evidence="1 2">160A</strain>
    </source>
</reference>
<evidence type="ECO:0000313" key="2">
    <source>
        <dbReference type="Proteomes" id="UP000252733"/>
    </source>
</evidence>
<comment type="caution">
    <text evidence="1">The sequence shown here is derived from an EMBL/GenBank/DDBJ whole genome shotgun (WGS) entry which is preliminary data.</text>
</comment>
<organism evidence="1 2">
    <name type="scientific">Marinilabilia salmonicolor</name>
    <dbReference type="NCBI Taxonomy" id="989"/>
    <lineage>
        <taxon>Bacteria</taxon>
        <taxon>Pseudomonadati</taxon>
        <taxon>Bacteroidota</taxon>
        <taxon>Bacteroidia</taxon>
        <taxon>Marinilabiliales</taxon>
        <taxon>Marinilabiliaceae</taxon>
        <taxon>Marinilabilia</taxon>
    </lineage>
</organism>